<reference evidence="6" key="1">
    <citation type="submission" date="2023-01" db="EMBL/GenBank/DDBJ databases">
        <authorList>
            <person name="Piombo E."/>
        </authorList>
    </citation>
    <scope>NUCLEOTIDE SEQUENCE</scope>
</reference>
<dbReference type="GO" id="GO:0004587">
    <property type="term" value="F:ornithine aminotransferase activity"/>
    <property type="evidence" value="ECO:0007669"/>
    <property type="project" value="UniProtKB-EC"/>
</dbReference>
<evidence type="ECO:0000256" key="2">
    <source>
        <dbReference type="ARBA" id="ARBA00008954"/>
    </source>
</evidence>
<dbReference type="GO" id="GO:0010121">
    <property type="term" value="P:L-arginine catabolic process to proline via ornithine"/>
    <property type="evidence" value="ECO:0007669"/>
    <property type="project" value="TreeGrafter"/>
</dbReference>
<evidence type="ECO:0000313" key="6">
    <source>
        <dbReference type="EMBL" id="CAI6087326.1"/>
    </source>
</evidence>
<dbReference type="InterPro" id="IPR015424">
    <property type="entry name" value="PyrdxlP-dep_Trfase"/>
</dbReference>
<dbReference type="GO" id="GO:0042802">
    <property type="term" value="F:identical protein binding"/>
    <property type="evidence" value="ECO:0007669"/>
    <property type="project" value="TreeGrafter"/>
</dbReference>
<evidence type="ECO:0000256" key="5">
    <source>
        <dbReference type="SAM" id="MobiDB-lite"/>
    </source>
</evidence>
<evidence type="ECO:0000256" key="4">
    <source>
        <dbReference type="RuleBase" id="RU365036"/>
    </source>
</evidence>
<evidence type="ECO:0000256" key="1">
    <source>
        <dbReference type="ARBA" id="ARBA00001933"/>
    </source>
</evidence>
<keyword evidence="3 4" id="KW-0663">Pyridoxal phosphate</keyword>
<dbReference type="EMBL" id="CABFNP030000798">
    <property type="protein sequence ID" value="CAI6087326.1"/>
    <property type="molecule type" value="Genomic_DNA"/>
</dbReference>
<comment type="pathway">
    <text evidence="4">Amino-acid biosynthesis; L-proline biosynthesis; L-glutamate 5-semialdehyde from L-ornithine: step 1/1.</text>
</comment>
<dbReference type="InterPro" id="IPR015421">
    <property type="entry name" value="PyrdxlP-dep_Trfase_major"/>
</dbReference>
<dbReference type="InterPro" id="IPR005814">
    <property type="entry name" value="Aminotrans_3"/>
</dbReference>
<comment type="cofactor">
    <cofactor evidence="1 4">
        <name>pyridoxal 5'-phosphate</name>
        <dbReference type="ChEBI" id="CHEBI:597326"/>
    </cofactor>
</comment>
<dbReference type="InterPro" id="IPR050103">
    <property type="entry name" value="Class-III_PLP-dep_AT"/>
</dbReference>
<comment type="similarity">
    <text evidence="2 4">Belongs to the class-III pyridoxal-phosphate-dependent aminotransferase family.</text>
</comment>
<sequence>MDRELEFAIRVRKLCKKYNVLFISDDARQGAGKTGRFLSSERMGPEKKPDMATLGKSVSGGAYPASFVLGTEDVMSLVQPYHSASTFAMAAQANAAVLATLRIMDEEHFVERALNVQAKWREITSN</sequence>
<proteinExistence type="inferred from homology"/>
<keyword evidence="7" id="KW-1185">Reference proteome</keyword>
<dbReference type="GO" id="GO:0019544">
    <property type="term" value="P:L-arginine catabolic process to L-glutamate"/>
    <property type="evidence" value="ECO:0007669"/>
    <property type="project" value="TreeGrafter"/>
</dbReference>
<evidence type="ECO:0000313" key="7">
    <source>
        <dbReference type="Proteomes" id="UP001160390"/>
    </source>
</evidence>
<accession>A0AA35M0L1</accession>
<dbReference type="Pfam" id="PF00202">
    <property type="entry name" value="Aminotran_3"/>
    <property type="match status" value="1"/>
</dbReference>
<dbReference type="Gene3D" id="3.40.640.10">
    <property type="entry name" value="Type I PLP-dependent aspartate aminotransferase-like (Major domain)"/>
    <property type="match status" value="1"/>
</dbReference>
<dbReference type="Gene3D" id="3.90.1150.10">
    <property type="entry name" value="Aspartate Aminotransferase, domain 1"/>
    <property type="match status" value="1"/>
</dbReference>
<keyword evidence="4" id="KW-0808">Transferase</keyword>
<dbReference type="Proteomes" id="UP001160390">
    <property type="component" value="Unassembled WGS sequence"/>
</dbReference>
<comment type="caution">
    <text evidence="6">The sequence shown here is derived from an EMBL/GenBank/DDBJ whole genome shotgun (WGS) entry which is preliminary data.</text>
</comment>
<dbReference type="EC" id="2.6.1.13" evidence="4"/>
<dbReference type="PANTHER" id="PTHR11986">
    <property type="entry name" value="AMINOTRANSFERASE CLASS III"/>
    <property type="match status" value="1"/>
</dbReference>
<dbReference type="PANTHER" id="PTHR11986:SF18">
    <property type="entry name" value="ORNITHINE AMINOTRANSFERASE, MITOCHONDRIAL"/>
    <property type="match status" value="1"/>
</dbReference>
<dbReference type="AlphaFoldDB" id="A0AA35M0L1"/>
<evidence type="ECO:0000256" key="3">
    <source>
        <dbReference type="ARBA" id="ARBA00022898"/>
    </source>
</evidence>
<dbReference type="GO" id="GO:0030170">
    <property type="term" value="F:pyridoxal phosphate binding"/>
    <property type="evidence" value="ECO:0007669"/>
    <property type="project" value="InterPro"/>
</dbReference>
<dbReference type="InterPro" id="IPR015422">
    <property type="entry name" value="PyrdxlP-dep_Trfase_small"/>
</dbReference>
<dbReference type="SUPFAM" id="SSF53383">
    <property type="entry name" value="PLP-dependent transferases"/>
    <property type="match status" value="1"/>
</dbReference>
<comment type="catalytic activity">
    <reaction evidence="4">
        <text>a 2-oxocarboxylate + L-ornithine = L-glutamate 5-semialdehyde + an L-alpha-amino acid</text>
        <dbReference type="Rhea" id="RHEA:13877"/>
        <dbReference type="ChEBI" id="CHEBI:35179"/>
        <dbReference type="ChEBI" id="CHEBI:46911"/>
        <dbReference type="ChEBI" id="CHEBI:58066"/>
        <dbReference type="ChEBI" id="CHEBI:59869"/>
        <dbReference type="EC" id="2.6.1.13"/>
    </reaction>
</comment>
<organism evidence="6 7">
    <name type="scientific">Clonostachys chloroleuca</name>
    <dbReference type="NCBI Taxonomy" id="1926264"/>
    <lineage>
        <taxon>Eukaryota</taxon>
        <taxon>Fungi</taxon>
        <taxon>Dikarya</taxon>
        <taxon>Ascomycota</taxon>
        <taxon>Pezizomycotina</taxon>
        <taxon>Sordariomycetes</taxon>
        <taxon>Hypocreomycetidae</taxon>
        <taxon>Hypocreales</taxon>
        <taxon>Bionectriaceae</taxon>
        <taxon>Clonostachys</taxon>
    </lineage>
</organism>
<dbReference type="GO" id="GO:0005737">
    <property type="term" value="C:cytoplasm"/>
    <property type="evidence" value="ECO:0007669"/>
    <property type="project" value="TreeGrafter"/>
</dbReference>
<protein>
    <recommendedName>
        <fullName evidence="4">Ornithine aminotransferase</fullName>
        <ecNumber evidence="4">2.6.1.13</ecNumber>
    </recommendedName>
</protein>
<name>A0AA35M0L1_9HYPO</name>
<feature type="region of interest" description="Disordered" evidence="5">
    <location>
        <begin position="31"/>
        <end position="55"/>
    </location>
</feature>
<gene>
    <name evidence="6" type="ORF">CCHLO57077_00018810</name>
</gene>
<keyword evidence="4" id="KW-0032">Aminotransferase</keyword>